<dbReference type="AlphaFoldDB" id="A0A9X3SRM2"/>
<dbReference type="EMBL" id="JAPZVP010000015">
    <property type="protein sequence ID" value="MDA1361541.1"/>
    <property type="molecule type" value="Genomic_DNA"/>
</dbReference>
<name>A0A9X3SRM2_9ACTN</name>
<keyword evidence="2" id="KW-1185">Reference proteome</keyword>
<protein>
    <recommendedName>
        <fullName evidence="3">PE family protein</fullName>
    </recommendedName>
</protein>
<sequence>MAQRVLDPEYLEAFRDELVARLNFVTELTQKMVPGNELGYEPGFGLLDSSADARTQYAGAHEETWNNLQKLRADLYGAIVTINESLGLHTDAEELNIVEMNLAGSDTEGTA</sequence>
<proteinExistence type="predicted"/>
<dbReference type="RefSeq" id="WP_270111561.1">
    <property type="nucleotide sequence ID" value="NZ_JAPZVP010000015.1"/>
</dbReference>
<accession>A0A9X3SRM2</accession>
<gene>
    <name evidence="1" type="ORF">O1R50_18075</name>
</gene>
<evidence type="ECO:0000313" key="2">
    <source>
        <dbReference type="Proteomes" id="UP001146067"/>
    </source>
</evidence>
<reference evidence="1" key="1">
    <citation type="submission" date="2022-12" db="EMBL/GenBank/DDBJ databases">
        <title>Gycomyces niveus sp.nov.,a novel actinomycete isolated from soil in Shouguan.</title>
        <authorList>
            <person name="Yang X."/>
        </authorList>
    </citation>
    <scope>NUCLEOTIDE SEQUENCE</scope>
    <source>
        <strain evidence="1">NEAU-A15</strain>
    </source>
</reference>
<dbReference type="Proteomes" id="UP001146067">
    <property type="component" value="Unassembled WGS sequence"/>
</dbReference>
<organism evidence="1 2">
    <name type="scientific">Glycomyces luteolus</name>
    <dbReference type="NCBI Taxonomy" id="2670330"/>
    <lineage>
        <taxon>Bacteria</taxon>
        <taxon>Bacillati</taxon>
        <taxon>Actinomycetota</taxon>
        <taxon>Actinomycetes</taxon>
        <taxon>Glycomycetales</taxon>
        <taxon>Glycomycetaceae</taxon>
        <taxon>Glycomyces</taxon>
    </lineage>
</organism>
<comment type="caution">
    <text evidence="1">The sequence shown here is derived from an EMBL/GenBank/DDBJ whole genome shotgun (WGS) entry which is preliminary data.</text>
</comment>
<evidence type="ECO:0000313" key="1">
    <source>
        <dbReference type="EMBL" id="MDA1361541.1"/>
    </source>
</evidence>
<evidence type="ECO:0008006" key="3">
    <source>
        <dbReference type="Google" id="ProtNLM"/>
    </source>
</evidence>